<feature type="domain" description="Reverse transcriptase" evidence="1">
    <location>
        <begin position="267"/>
        <end position="424"/>
    </location>
</feature>
<keyword evidence="3" id="KW-1185">Reference proteome</keyword>
<evidence type="ECO:0000313" key="2">
    <source>
        <dbReference type="EMBL" id="CAG2198726.1"/>
    </source>
</evidence>
<dbReference type="SUPFAM" id="SSF56672">
    <property type="entry name" value="DNA/RNA polymerases"/>
    <property type="match status" value="1"/>
</dbReference>
<dbReference type="InterPro" id="IPR043502">
    <property type="entry name" value="DNA/RNA_pol_sf"/>
</dbReference>
<dbReference type="Pfam" id="PF00078">
    <property type="entry name" value="RVT_1"/>
    <property type="match status" value="1"/>
</dbReference>
<name>A0A8S3QQ20_MYTED</name>
<dbReference type="Gene3D" id="3.10.10.10">
    <property type="entry name" value="HIV Type 1 Reverse Transcriptase, subunit A, domain 1"/>
    <property type="match status" value="1"/>
</dbReference>
<proteinExistence type="predicted"/>
<accession>A0A8S3QQ20</accession>
<dbReference type="OrthoDB" id="6153629at2759"/>
<sequence length="599" mass="69166">MRKFPYEYIYVRGERILSYDTTHTLEKKVKKAENSFKFKGHQVQYELNVDLQDLVQRALDYLGRNKSDKAVTILNEALNTLKKRNKLIRIADNFCKHAALSWEQTWLRKPGQKVQGKEICVSGVDYLDIGHPTAKKTPRLDLELPEELHKDFSAHTDTLQVQDVYESYFEYEKGCSDIFVKDRLKNSVNFWKSINASSFIVDIIENGYKIPLLKEPENMYSKNNKSALEHSDFVSSAVKELVLGGLVKRVSIMPHVVNPLTVSVNGKGKHRLILDLRHVNKQVIVNKVKFEDWKTLAQYVTLNCYGYVFDLKAGYHHLNIFEQHQKYLGFSWKGEFYVFTVLPFGLSSSGYIFTKTVRQLVKHWRKSSIKVAVYLDDGFGVEVSYELCVKHARRIKADLIASGFVPNKDKCVWLPAQHVEWLGFSWNLISCKLQIPQRKIDDILNLVAFILNSSYRVKVRQLAKICGKLIALTPAVGNVTQIMTRNIFSVINIRDYWDQYVNIGKYPGCINELIFWRDNLPLLKAVDLSTSVFRRLLGSSCPYWPLIFDENTEYRSYVLDVLEFNEVDRILVSGNNLNSIFANGKFKGRILAVRLKATD</sequence>
<evidence type="ECO:0000259" key="1">
    <source>
        <dbReference type="Pfam" id="PF00078"/>
    </source>
</evidence>
<dbReference type="PANTHER" id="PTHR33050">
    <property type="entry name" value="REVERSE TRANSCRIPTASE DOMAIN-CONTAINING PROTEIN"/>
    <property type="match status" value="1"/>
</dbReference>
<dbReference type="InterPro" id="IPR043128">
    <property type="entry name" value="Rev_trsase/Diguanyl_cyclase"/>
</dbReference>
<organism evidence="2 3">
    <name type="scientific">Mytilus edulis</name>
    <name type="common">Blue mussel</name>
    <dbReference type="NCBI Taxonomy" id="6550"/>
    <lineage>
        <taxon>Eukaryota</taxon>
        <taxon>Metazoa</taxon>
        <taxon>Spiralia</taxon>
        <taxon>Lophotrochozoa</taxon>
        <taxon>Mollusca</taxon>
        <taxon>Bivalvia</taxon>
        <taxon>Autobranchia</taxon>
        <taxon>Pteriomorphia</taxon>
        <taxon>Mytilida</taxon>
        <taxon>Mytiloidea</taxon>
        <taxon>Mytilidae</taxon>
        <taxon>Mytilinae</taxon>
        <taxon>Mytilus</taxon>
    </lineage>
</organism>
<comment type="caution">
    <text evidence="2">The sequence shown here is derived from an EMBL/GenBank/DDBJ whole genome shotgun (WGS) entry which is preliminary data.</text>
</comment>
<dbReference type="InterPro" id="IPR000477">
    <property type="entry name" value="RT_dom"/>
</dbReference>
<dbReference type="Proteomes" id="UP000683360">
    <property type="component" value="Unassembled WGS sequence"/>
</dbReference>
<dbReference type="PANTHER" id="PTHR33050:SF7">
    <property type="entry name" value="RIBONUCLEASE H"/>
    <property type="match status" value="1"/>
</dbReference>
<protein>
    <recommendedName>
        <fullName evidence="1">Reverse transcriptase domain-containing protein</fullName>
    </recommendedName>
</protein>
<dbReference type="CDD" id="cd03714">
    <property type="entry name" value="RT_DIRS1"/>
    <property type="match status" value="1"/>
</dbReference>
<evidence type="ECO:0000313" key="3">
    <source>
        <dbReference type="Proteomes" id="UP000683360"/>
    </source>
</evidence>
<dbReference type="EMBL" id="CAJPWZ010000697">
    <property type="protein sequence ID" value="CAG2198726.1"/>
    <property type="molecule type" value="Genomic_DNA"/>
</dbReference>
<dbReference type="Gene3D" id="3.30.70.270">
    <property type="match status" value="1"/>
</dbReference>
<dbReference type="InterPro" id="IPR052055">
    <property type="entry name" value="Hepadnavirus_pol/RT"/>
</dbReference>
<dbReference type="AlphaFoldDB" id="A0A8S3QQ20"/>
<gene>
    <name evidence="2" type="ORF">MEDL_13490</name>
</gene>
<reference evidence="2" key="1">
    <citation type="submission" date="2021-03" db="EMBL/GenBank/DDBJ databases">
        <authorList>
            <person name="Bekaert M."/>
        </authorList>
    </citation>
    <scope>NUCLEOTIDE SEQUENCE</scope>
</reference>